<dbReference type="SUPFAM" id="SSF49464">
    <property type="entry name" value="Carboxypeptidase regulatory domain-like"/>
    <property type="match status" value="1"/>
</dbReference>
<reference evidence="9 10" key="1">
    <citation type="submission" date="2019-09" db="EMBL/GenBank/DDBJ databases">
        <title>Butyricimonas paravirosa DSM 105722 (=214-4 = JCM 18677 = CCUG 65563).</title>
        <authorList>
            <person name="Le Roy T."/>
            <person name="Cani P.D."/>
        </authorList>
    </citation>
    <scope>NUCLEOTIDE SEQUENCE [LARGE SCALE GENOMIC DNA]</scope>
    <source>
        <strain evidence="9 10">DSM 105722</strain>
    </source>
</reference>
<dbReference type="Gene3D" id="2.170.130.10">
    <property type="entry name" value="TonB-dependent receptor, plug domain"/>
    <property type="match status" value="1"/>
</dbReference>
<evidence type="ECO:0000256" key="4">
    <source>
        <dbReference type="ARBA" id="ARBA00022692"/>
    </source>
</evidence>
<keyword evidence="2 7" id="KW-0813">Transport</keyword>
<evidence type="ECO:0000256" key="7">
    <source>
        <dbReference type="PROSITE-ProRule" id="PRU01360"/>
    </source>
</evidence>
<comment type="subcellular location">
    <subcellularLocation>
        <location evidence="1 7">Cell outer membrane</location>
        <topology evidence="1 7">Multi-pass membrane protein</topology>
    </subcellularLocation>
</comment>
<dbReference type="InterPro" id="IPR008969">
    <property type="entry name" value="CarboxyPept-like_regulatory"/>
</dbReference>
<keyword evidence="5 7" id="KW-0472">Membrane</keyword>
<dbReference type="InterPro" id="IPR036942">
    <property type="entry name" value="Beta-barrel_TonB_sf"/>
</dbReference>
<dbReference type="InterPro" id="IPR023997">
    <property type="entry name" value="TonB-dep_OMP_SusC/RagA_CS"/>
</dbReference>
<evidence type="ECO:0000256" key="2">
    <source>
        <dbReference type="ARBA" id="ARBA00022448"/>
    </source>
</evidence>
<dbReference type="InterPro" id="IPR023996">
    <property type="entry name" value="TonB-dep_OMP_SusC/RagA"/>
</dbReference>
<comment type="similarity">
    <text evidence="7">Belongs to the TonB-dependent receptor family.</text>
</comment>
<feature type="domain" description="TonB-dependent receptor plug" evidence="8">
    <location>
        <begin position="224"/>
        <end position="351"/>
    </location>
</feature>
<evidence type="ECO:0000313" key="9">
    <source>
        <dbReference type="EMBL" id="WOF12115.1"/>
    </source>
</evidence>
<proteinExistence type="inferred from homology"/>
<dbReference type="Pfam" id="PF07715">
    <property type="entry name" value="Plug"/>
    <property type="match status" value="1"/>
</dbReference>
<dbReference type="Proteomes" id="UP001302374">
    <property type="component" value="Chromosome"/>
</dbReference>
<dbReference type="NCBIfam" id="TIGR04057">
    <property type="entry name" value="SusC_RagA_signa"/>
    <property type="match status" value="1"/>
</dbReference>
<protein>
    <submittedName>
        <fullName evidence="9">SusC/RagA family TonB-linked outer membrane protein</fullName>
    </submittedName>
</protein>
<evidence type="ECO:0000256" key="6">
    <source>
        <dbReference type="ARBA" id="ARBA00023237"/>
    </source>
</evidence>
<dbReference type="InterPro" id="IPR012910">
    <property type="entry name" value="Plug_dom"/>
</dbReference>
<dbReference type="PROSITE" id="PS52016">
    <property type="entry name" value="TONB_DEPENDENT_REC_3"/>
    <property type="match status" value="1"/>
</dbReference>
<keyword evidence="10" id="KW-1185">Reference proteome</keyword>
<dbReference type="Gene3D" id="2.40.170.20">
    <property type="entry name" value="TonB-dependent receptor, beta-barrel domain"/>
    <property type="match status" value="1"/>
</dbReference>
<name>A0ABZ0FU35_9BACT</name>
<evidence type="ECO:0000259" key="8">
    <source>
        <dbReference type="Pfam" id="PF07715"/>
    </source>
</evidence>
<dbReference type="SUPFAM" id="SSF56935">
    <property type="entry name" value="Porins"/>
    <property type="match status" value="1"/>
</dbReference>
<dbReference type="NCBIfam" id="TIGR04056">
    <property type="entry name" value="OMP_RagA_SusC"/>
    <property type="match status" value="1"/>
</dbReference>
<dbReference type="EMBL" id="CP043839">
    <property type="protein sequence ID" value="WOF12115.1"/>
    <property type="molecule type" value="Genomic_DNA"/>
</dbReference>
<keyword evidence="6 7" id="KW-0998">Cell outer membrane</keyword>
<evidence type="ECO:0000256" key="1">
    <source>
        <dbReference type="ARBA" id="ARBA00004571"/>
    </source>
</evidence>
<organism evidence="9 10">
    <name type="scientific">Butyricimonas paravirosa</name>
    <dbReference type="NCBI Taxonomy" id="1472417"/>
    <lineage>
        <taxon>Bacteria</taxon>
        <taxon>Pseudomonadati</taxon>
        <taxon>Bacteroidota</taxon>
        <taxon>Bacteroidia</taxon>
        <taxon>Bacteroidales</taxon>
        <taxon>Odoribacteraceae</taxon>
        <taxon>Butyricimonas</taxon>
    </lineage>
</organism>
<evidence type="ECO:0000256" key="5">
    <source>
        <dbReference type="ARBA" id="ARBA00023136"/>
    </source>
</evidence>
<keyword evidence="3 7" id="KW-1134">Transmembrane beta strand</keyword>
<gene>
    <name evidence="9" type="ORF">F1644_07450</name>
</gene>
<accession>A0ABZ0FU35</accession>
<sequence>MIKCMKKNDYKEFFCPLGKIKKWLFLMKLITFFLFLGLFHVSAATFAQRETVTFSLDRMTVDEVFSTIRKQLKYDIFYSNEELDATKVVQLSSKEMSVEAVLREILQGRYSFEFIEKTIVIRPVALQKEKRVTIQGVVKNTNGETLPGVSVLVKGTLVGVSTDTTGRFELGLTARENIVLIFSFVGMQTKEVVFKGESFLNVVLTEAKEELEEVVITGYQQIEKRQLTSAVSTVKTEDLKTIGATSIEQMLQGQLSGLSVVNTSAGPGASPKIRVRGTATIAGNADPLWVLDGVMLENSVPISVAELNSPDVMNMFNSAIGGINPTDIESITVLKDASATAIYGTRAANGVIVVTTKNGKRNGFNISYQHTSTVSLRPCYKDFNLLNSKERVRLSQQIYDEGLGNMGSVGLEHLLGLYASGNISKTELALRTKEVEEMNTDWFKLLFRNAYSQTHNLSISGGTDKTDYYVSLTYNGEDGVDKVSDYEQFGGLMKFNAEMFRGVKLGTTLQVGRRDRESYHASVDPFSYAVRTARTIPVYDEYGNRFFYSNSENRIGDFNILHELENTHKESTQTDIKAIVNLSVDLYKGLKYKGLYSYSSSNSSSIDYATEQSAYIAQVRGYGYGKGSLEEIEKSSLPFGGVYNETTYEQRTSLIRNSLEYKKMLFADFSIDAMIGQEFRTTKYKGLTTNGWGYMHDRGNIFYEPAEGVSTGGLKRNGVNRTIPKRSYISYYGVFSAMYKNRYVINGNVRFDGSNLFGSNPKYRYLPLWSVSGKWIVSGENFMKDIMIISNLAIRGSYGLQGNIVEESTPQLIASSLPPNEFNQLLEMEIVQAPNPDLKWETTSSLNIGLELGLFDDRLTLDVDYYRNYSRDLIASKNVSAVTGFLDKYVNYADVKNQGVDVSLSGMIIRKDDVSWFSSLNFGYVKNNVEKSYIKPQAQNLVKTLYTPGEVYEGKPVNAMFSYRFAGLNEDGMPLFYDVEGNKLDSSNPDIAIEVYSNVDNLKYEGTRDPVFFGGFNNVVQYRNLTFSALFSFGLKNVVRLPDVAFASKPAADENVNRSILDRWMNPGDEVTKRIPRLSKGEGLFSIGGSENVYSTQLFNQSTETVVPGDFLRLRNVMVEYRLPNRWIRKVVLGDRPLGAISLKFQAQNLFVLADKRLKGYDPETINYRTTGYGSLPLQTTFTLGLNVNF</sequence>
<dbReference type="Pfam" id="PF13715">
    <property type="entry name" value="CarbopepD_reg_2"/>
    <property type="match status" value="1"/>
</dbReference>
<evidence type="ECO:0000313" key="10">
    <source>
        <dbReference type="Proteomes" id="UP001302374"/>
    </source>
</evidence>
<dbReference type="Gene3D" id="2.60.40.1120">
    <property type="entry name" value="Carboxypeptidase-like, regulatory domain"/>
    <property type="match status" value="1"/>
</dbReference>
<dbReference type="InterPro" id="IPR037066">
    <property type="entry name" value="Plug_dom_sf"/>
</dbReference>
<keyword evidence="4 7" id="KW-0812">Transmembrane</keyword>
<dbReference type="InterPro" id="IPR039426">
    <property type="entry name" value="TonB-dep_rcpt-like"/>
</dbReference>
<evidence type="ECO:0000256" key="3">
    <source>
        <dbReference type="ARBA" id="ARBA00022452"/>
    </source>
</evidence>